<dbReference type="KEGG" id="aup:AsAng_0030080"/>
<protein>
    <submittedName>
        <fullName evidence="3">GNAT family N-acetyltransferase</fullName>
    </submittedName>
</protein>
<proteinExistence type="predicted"/>
<evidence type="ECO:0000256" key="1">
    <source>
        <dbReference type="ARBA" id="ARBA00022679"/>
    </source>
</evidence>
<reference evidence="3" key="1">
    <citation type="submission" date="2022-09" db="EMBL/GenBank/DDBJ databases">
        <title>Aureispira anguillicida sp. nov., isolated from Leptocephalus of Japanese eel Anguilla japonica.</title>
        <authorList>
            <person name="Yuasa K."/>
            <person name="Mekata T."/>
            <person name="Ikunari K."/>
        </authorList>
    </citation>
    <scope>NUCLEOTIDE SEQUENCE</scope>
    <source>
        <strain evidence="3">EL160426</strain>
    </source>
</reference>
<sequence length="167" mass="19222">MYSKKNKNKLFNESLIVKRLTEHQKIPFNLLELADPSRAQIEQYLYESQCYLALLEAQCIGVLVLKELSAQTVEIKNIAIKEIQQGKGYGKKLLKWATKIAQESNYQKIRIGTGNSSIGQLALYQKEGFEITQIVKDFFTHNYPNPIVENGILCKHMIILEKDLNEF</sequence>
<organism evidence="3 4">
    <name type="scientific">Aureispira anguillae</name>
    <dbReference type="NCBI Taxonomy" id="2864201"/>
    <lineage>
        <taxon>Bacteria</taxon>
        <taxon>Pseudomonadati</taxon>
        <taxon>Bacteroidota</taxon>
        <taxon>Saprospiria</taxon>
        <taxon>Saprospirales</taxon>
        <taxon>Saprospiraceae</taxon>
        <taxon>Aureispira</taxon>
    </lineage>
</organism>
<dbReference type="InterPro" id="IPR000182">
    <property type="entry name" value="GNAT_dom"/>
</dbReference>
<dbReference type="RefSeq" id="WP_264793384.1">
    <property type="nucleotide sequence ID" value="NZ_AP026867.1"/>
</dbReference>
<dbReference type="PANTHER" id="PTHR13947">
    <property type="entry name" value="GNAT FAMILY N-ACETYLTRANSFERASE"/>
    <property type="match status" value="1"/>
</dbReference>
<dbReference type="Proteomes" id="UP001060919">
    <property type="component" value="Chromosome"/>
</dbReference>
<evidence type="ECO:0000313" key="3">
    <source>
        <dbReference type="EMBL" id="BDS12289.1"/>
    </source>
</evidence>
<feature type="domain" description="N-acetyltransferase" evidence="2">
    <location>
        <begin position="15"/>
        <end position="165"/>
    </location>
</feature>
<dbReference type="CDD" id="cd04301">
    <property type="entry name" value="NAT_SF"/>
    <property type="match status" value="1"/>
</dbReference>
<dbReference type="PROSITE" id="PS51186">
    <property type="entry name" value="GNAT"/>
    <property type="match status" value="1"/>
</dbReference>
<evidence type="ECO:0000313" key="4">
    <source>
        <dbReference type="Proteomes" id="UP001060919"/>
    </source>
</evidence>
<accession>A0A915YFX2</accession>
<keyword evidence="4" id="KW-1185">Reference proteome</keyword>
<keyword evidence="1" id="KW-0808">Transferase</keyword>
<dbReference type="GO" id="GO:0008080">
    <property type="term" value="F:N-acetyltransferase activity"/>
    <property type="evidence" value="ECO:0007669"/>
    <property type="project" value="InterPro"/>
</dbReference>
<dbReference type="EMBL" id="AP026867">
    <property type="protein sequence ID" value="BDS12289.1"/>
    <property type="molecule type" value="Genomic_DNA"/>
</dbReference>
<dbReference type="Pfam" id="PF00583">
    <property type="entry name" value="Acetyltransf_1"/>
    <property type="match status" value="1"/>
</dbReference>
<dbReference type="Gene3D" id="3.40.630.30">
    <property type="match status" value="1"/>
</dbReference>
<name>A0A915YFX2_9BACT</name>
<dbReference type="InterPro" id="IPR016181">
    <property type="entry name" value="Acyl_CoA_acyltransferase"/>
</dbReference>
<dbReference type="PANTHER" id="PTHR13947:SF37">
    <property type="entry name" value="LD18367P"/>
    <property type="match status" value="1"/>
</dbReference>
<dbReference type="InterPro" id="IPR050769">
    <property type="entry name" value="NAT_camello-type"/>
</dbReference>
<evidence type="ECO:0000259" key="2">
    <source>
        <dbReference type="PROSITE" id="PS51186"/>
    </source>
</evidence>
<dbReference type="SUPFAM" id="SSF55729">
    <property type="entry name" value="Acyl-CoA N-acyltransferases (Nat)"/>
    <property type="match status" value="1"/>
</dbReference>
<dbReference type="AlphaFoldDB" id="A0A915YFX2"/>
<gene>
    <name evidence="3" type="ORF">AsAng_0030080</name>
</gene>